<gene>
    <name evidence="1" type="ORF">ARTHRO_20061</name>
</gene>
<accession>A0A9P1P094</accession>
<proteinExistence type="predicted"/>
<dbReference type="EMBL" id="FO818640">
    <property type="protein sequence ID" value="CDM94527.1"/>
    <property type="molecule type" value="Genomic_DNA"/>
</dbReference>
<dbReference type="RefSeq" id="WP_228116521.1">
    <property type="nucleotide sequence ID" value="NZ_FO818640.1"/>
</dbReference>
<sequence>MSKNKDTSPDQNTAIYQVKANNQLSPTEYLIILQRFSKFIGFFEDVTPFLPYPKTSPICTLKEKLLLAKTTETAKPELELTYSEIVVLKNSIKAILTLLKTCGVKTPRKASGAIADDIVALENHFFYLSNDDNEMVISEPGLMLLTLSQTGFTLTPNQSTNKKGYL</sequence>
<keyword evidence="2" id="KW-1185">Reference proteome</keyword>
<evidence type="ECO:0000313" key="2">
    <source>
        <dbReference type="Proteomes" id="UP000032946"/>
    </source>
</evidence>
<name>A0A9P1P094_9CYAN</name>
<reference evidence="1 2" key="1">
    <citation type="submission" date="2014-02" db="EMBL/GenBank/DDBJ databases">
        <authorList>
            <person name="Genoscope - CEA"/>
        </authorList>
    </citation>
    <scope>NUCLEOTIDE SEQUENCE [LARGE SCALE GENOMIC DNA]</scope>
    <source>
        <strain evidence="1 2">PCC 8005</strain>
    </source>
</reference>
<evidence type="ECO:0000313" key="1">
    <source>
        <dbReference type="EMBL" id="CDM94527.1"/>
    </source>
</evidence>
<dbReference type="Proteomes" id="UP000032946">
    <property type="component" value="Chromosome"/>
</dbReference>
<dbReference type="AlphaFoldDB" id="A0A9P1P094"/>
<protein>
    <submittedName>
        <fullName evidence="1">Uncharacterized protein</fullName>
    </submittedName>
</protein>
<organism evidence="1 2">
    <name type="scientific">Limnospira indica PCC 8005</name>
    <dbReference type="NCBI Taxonomy" id="376219"/>
    <lineage>
        <taxon>Bacteria</taxon>
        <taxon>Bacillati</taxon>
        <taxon>Cyanobacteriota</taxon>
        <taxon>Cyanophyceae</taxon>
        <taxon>Oscillatoriophycideae</taxon>
        <taxon>Oscillatoriales</taxon>
        <taxon>Sirenicapillariaceae</taxon>
        <taxon>Limnospira</taxon>
    </lineage>
</organism>